<evidence type="ECO:0000313" key="9">
    <source>
        <dbReference type="Proteomes" id="UP001178507"/>
    </source>
</evidence>
<comment type="caution">
    <text evidence="8">The sequence shown here is derived from an EMBL/GenBank/DDBJ whole genome shotgun (WGS) entry which is preliminary data.</text>
</comment>
<evidence type="ECO:0000256" key="5">
    <source>
        <dbReference type="PIRSR" id="PIRSR604450-51"/>
    </source>
</evidence>
<reference evidence="8" key="1">
    <citation type="submission" date="2023-08" db="EMBL/GenBank/DDBJ databases">
        <authorList>
            <person name="Chen Y."/>
            <person name="Shah S."/>
            <person name="Dougan E. K."/>
            <person name="Thang M."/>
            <person name="Chan C."/>
        </authorList>
    </citation>
    <scope>NUCLEOTIDE SEQUENCE</scope>
</reference>
<proteinExistence type="inferred from homology"/>
<evidence type="ECO:0000256" key="3">
    <source>
        <dbReference type="ARBA" id="ARBA00022898"/>
    </source>
</evidence>
<gene>
    <name evidence="8" type="ORF">EVOR1521_LOCUS25837</name>
</gene>
<feature type="domain" description="Threonine synthase N-terminal" evidence="7">
    <location>
        <begin position="2"/>
        <end position="78"/>
    </location>
</feature>
<dbReference type="Pfam" id="PF14821">
    <property type="entry name" value="Thr_synth_N"/>
    <property type="match status" value="1"/>
</dbReference>
<organism evidence="8 9">
    <name type="scientific">Effrenium voratum</name>
    <dbReference type="NCBI Taxonomy" id="2562239"/>
    <lineage>
        <taxon>Eukaryota</taxon>
        <taxon>Sar</taxon>
        <taxon>Alveolata</taxon>
        <taxon>Dinophyceae</taxon>
        <taxon>Suessiales</taxon>
        <taxon>Symbiodiniaceae</taxon>
        <taxon>Effrenium</taxon>
    </lineage>
</organism>
<dbReference type="PANTHER" id="PTHR42690">
    <property type="entry name" value="THREONINE SYNTHASE FAMILY MEMBER"/>
    <property type="match status" value="1"/>
</dbReference>
<dbReference type="PANTHER" id="PTHR42690:SF1">
    <property type="entry name" value="THREONINE SYNTHASE-LIKE 2"/>
    <property type="match status" value="1"/>
</dbReference>
<dbReference type="Gene3D" id="3.90.1380.10">
    <property type="entry name" value="Threonine synthase, N-terminal domain"/>
    <property type="match status" value="1"/>
</dbReference>
<evidence type="ECO:0000256" key="2">
    <source>
        <dbReference type="ARBA" id="ARBA00005517"/>
    </source>
</evidence>
<sequence>MRFCSTRGGPGVSFEEAICRGYAEDGGLYVPEELPSVSLGLAAWRRLSFGELALELLRLFVGEELSASELQEVVHGSYRDFSDPRIVPVVPLKKENAALLVAELFHGPTFCFKDLGQQLLVRLLARFAQRSKSRRTFLVSTTGDTGPAAMRAVADAASPYLQIIVFYPKGQISELQRRQMTTVSGPNARVVTFEGGGDDMDLPLKRISADQDFAKKHGICGINSYNLGRPLAQLPHFFWAYFRALDLLEASEGTELDFVIPAGALGNTAAALIARQMGLPIRRLITGVNQNDITHRTVTTGEFHRSESMVKTLSDAINIQVPYNMERIFYYLTGQSALVKAWMAEMDASGRLTLPSDWLQKMQQIFLSARIDDELMCSTMRRCLEDFGYLPCPHSAVALGASWATESDAARVVFATASPCKFQESVTTALGAEAWQRFQESPSFPSSARMLLEAKETAPDVFEAEATLCESQRKWEMNLRKMLGE</sequence>
<name>A0AA36JDN7_9DINO</name>
<keyword evidence="9" id="KW-1185">Reference proteome</keyword>
<dbReference type="InterPro" id="IPR004450">
    <property type="entry name" value="Thr_synthase-like"/>
</dbReference>
<dbReference type="InterPro" id="IPR001926">
    <property type="entry name" value="TrpB-like_PALP"/>
</dbReference>
<dbReference type="InterPro" id="IPR037158">
    <property type="entry name" value="Thr_synth_N_sf"/>
</dbReference>
<evidence type="ECO:0000259" key="6">
    <source>
        <dbReference type="Pfam" id="PF00291"/>
    </source>
</evidence>
<evidence type="ECO:0000256" key="1">
    <source>
        <dbReference type="ARBA" id="ARBA00001933"/>
    </source>
</evidence>
<dbReference type="InterPro" id="IPR029144">
    <property type="entry name" value="Thr_synth_N"/>
</dbReference>
<dbReference type="EMBL" id="CAUJNA010003480">
    <property type="protein sequence ID" value="CAJ1403093.1"/>
    <property type="molecule type" value="Genomic_DNA"/>
</dbReference>
<dbReference type="GO" id="GO:0004795">
    <property type="term" value="F:threonine synthase activity"/>
    <property type="evidence" value="ECO:0007669"/>
    <property type="project" value="TreeGrafter"/>
</dbReference>
<dbReference type="Pfam" id="PF00291">
    <property type="entry name" value="PALP"/>
    <property type="match status" value="1"/>
</dbReference>
<keyword evidence="3 5" id="KW-0663">Pyridoxal phosphate</keyword>
<dbReference type="InterPro" id="IPR036052">
    <property type="entry name" value="TrpB-like_PALP_sf"/>
</dbReference>
<evidence type="ECO:0000313" key="8">
    <source>
        <dbReference type="EMBL" id="CAJ1403093.1"/>
    </source>
</evidence>
<comment type="similarity">
    <text evidence="2">Belongs to the threonine synthase family.</text>
</comment>
<dbReference type="AlphaFoldDB" id="A0AA36JDN7"/>
<protein>
    <recommendedName>
        <fullName evidence="10">Threonine synthase</fullName>
    </recommendedName>
</protein>
<evidence type="ECO:0000259" key="7">
    <source>
        <dbReference type="Pfam" id="PF14821"/>
    </source>
</evidence>
<evidence type="ECO:0000256" key="4">
    <source>
        <dbReference type="ARBA" id="ARBA00023239"/>
    </source>
</evidence>
<evidence type="ECO:0008006" key="10">
    <source>
        <dbReference type="Google" id="ProtNLM"/>
    </source>
</evidence>
<dbReference type="SUPFAM" id="SSF53686">
    <property type="entry name" value="Tryptophan synthase beta subunit-like PLP-dependent enzymes"/>
    <property type="match status" value="1"/>
</dbReference>
<feature type="modified residue" description="N6-(pyridoxal phosphate)lysine" evidence="5">
    <location>
        <position position="113"/>
    </location>
</feature>
<dbReference type="InterPro" id="IPR051166">
    <property type="entry name" value="Threonine_Synthase"/>
</dbReference>
<dbReference type="NCBIfam" id="TIGR00260">
    <property type="entry name" value="thrC"/>
    <property type="match status" value="1"/>
</dbReference>
<dbReference type="GO" id="GO:0009088">
    <property type="term" value="P:threonine biosynthetic process"/>
    <property type="evidence" value="ECO:0007669"/>
    <property type="project" value="TreeGrafter"/>
</dbReference>
<accession>A0AA36JDN7</accession>
<feature type="domain" description="Tryptophan synthase beta chain-like PALP" evidence="6">
    <location>
        <begin position="99"/>
        <end position="402"/>
    </location>
</feature>
<dbReference type="Gene3D" id="3.40.50.1100">
    <property type="match status" value="2"/>
</dbReference>
<dbReference type="Proteomes" id="UP001178507">
    <property type="component" value="Unassembled WGS sequence"/>
</dbReference>
<keyword evidence="4" id="KW-0456">Lyase</keyword>
<comment type="cofactor">
    <cofactor evidence="1 5">
        <name>pyridoxal 5'-phosphate</name>
        <dbReference type="ChEBI" id="CHEBI:597326"/>
    </cofactor>
</comment>